<dbReference type="AlphaFoldDB" id="A0A4P7XGK8"/>
<dbReference type="RefSeq" id="WP_136548550.1">
    <property type="nucleotide sequence ID" value="NZ_CP031093.1"/>
</dbReference>
<dbReference type="PROSITE" id="PS51257">
    <property type="entry name" value="PROKAR_LIPOPROTEIN"/>
    <property type="match status" value="1"/>
</dbReference>
<evidence type="ECO:0000313" key="2">
    <source>
        <dbReference type="Proteomes" id="UP000298049"/>
    </source>
</evidence>
<dbReference type="KEGG" id="hmi:soil367_07890"/>
<keyword evidence="2" id="KW-1185">Reference proteome</keyword>
<reference evidence="1 2" key="1">
    <citation type="submission" date="2018-07" db="EMBL/GenBank/DDBJ databases">
        <title>Marsedoiliclastica nanhaica gen. nov. sp. nov., a novel marine hydrocarbonoclastic bacterium isolated from an in-situ enriched hydrocarbon-degrading consortium in deep-sea sediment.</title>
        <authorList>
            <person name="Dong C."/>
            <person name="Ma T."/>
            <person name="Liu R."/>
            <person name="Shao Z."/>
        </authorList>
    </citation>
    <scope>NUCLEOTIDE SEQUENCE [LARGE SCALE GENOMIC DNA]</scope>
    <source>
        <strain evidence="2">soil36-7</strain>
    </source>
</reference>
<organism evidence="1 2">
    <name type="scientific">Hydrocarboniclastica marina</name>
    <dbReference type="NCBI Taxonomy" id="2259620"/>
    <lineage>
        <taxon>Bacteria</taxon>
        <taxon>Pseudomonadati</taxon>
        <taxon>Pseudomonadota</taxon>
        <taxon>Gammaproteobacteria</taxon>
        <taxon>Alteromonadales</taxon>
        <taxon>Alteromonadaceae</taxon>
        <taxon>Hydrocarboniclastica</taxon>
    </lineage>
</organism>
<gene>
    <name evidence="1" type="ORF">soil367_07890</name>
</gene>
<proteinExistence type="predicted"/>
<protein>
    <recommendedName>
        <fullName evidence="3">Lipoprotein</fullName>
    </recommendedName>
</protein>
<name>A0A4P7XGK8_9ALTE</name>
<dbReference type="EMBL" id="CP031093">
    <property type="protein sequence ID" value="QCF25845.1"/>
    <property type="molecule type" value="Genomic_DNA"/>
</dbReference>
<sequence>MFGKAKGCVWVGLSRVAPALLFLGWLSGCASYEAHYSKFQGVNSSGEERSFLLSWQTKRYPSWSLGEDESTPVRLQTQCSEREWLIRDKYTDVCEANERLADPTALASIRACGIPGKDLDRQGRPITEPGYQCMGLSDAQGADTILGLGREVRLTVSCFPDQAVRQSEDGAVGTDYLKPSVIPYNLPIRTVPLYSIREKLPELDDKVCPEDP</sequence>
<accession>A0A4P7XGK8</accession>
<evidence type="ECO:0008006" key="3">
    <source>
        <dbReference type="Google" id="ProtNLM"/>
    </source>
</evidence>
<evidence type="ECO:0000313" key="1">
    <source>
        <dbReference type="EMBL" id="QCF25845.1"/>
    </source>
</evidence>
<dbReference type="Proteomes" id="UP000298049">
    <property type="component" value="Chromosome"/>
</dbReference>
<dbReference type="OrthoDB" id="6362972at2"/>